<dbReference type="Gene3D" id="2.120.10.30">
    <property type="entry name" value="TolB, C-terminal domain"/>
    <property type="match status" value="1"/>
</dbReference>
<protein>
    <recommendedName>
        <fullName evidence="3">EGF-like domain-containing protein</fullName>
    </recommendedName>
</protein>
<dbReference type="PANTHER" id="PTHR24104:SF25">
    <property type="entry name" value="PROTEIN LIN-41"/>
    <property type="match status" value="1"/>
</dbReference>
<feature type="disulfide bond" evidence="1">
    <location>
        <begin position="656"/>
        <end position="665"/>
    </location>
</feature>
<dbReference type="Gene3D" id="2.40.10.500">
    <property type="match status" value="2"/>
</dbReference>
<dbReference type="PROSITE" id="PS00022">
    <property type="entry name" value="EGF_1"/>
    <property type="match status" value="1"/>
</dbReference>
<dbReference type="SUPFAM" id="SSF63829">
    <property type="entry name" value="Calcium-dependent phosphotriesterase"/>
    <property type="match status" value="1"/>
</dbReference>
<dbReference type="Proteomes" id="UP000663868">
    <property type="component" value="Unassembled WGS sequence"/>
</dbReference>
<keyword evidence="1" id="KW-1015">Disulfide bond</keyword>
<sequence>MASSVICIQSCIKCEKGGEVANCGGCQQWFCTKHLSEHRQELTAEMDHLSEEYDLLQQDLNENNAQKNLLLKINDWVQTTIGKIQAAAKQAGIDIQKYSDNNKQQVKVSLHRIADEMKLGRQSDDYTETDLKKWLQQLKEMQESLNRSSNIHIIDDNNPQSVIHLIRVEQMDMTLINEKSTSNVVLKNICKKCSRLFSSSNNNGSDCMHYGTWHASYSDCSYLKCGFYLGLKASIGYQHWSCCYSLERESNVCRRSMPYNQPRFSSCAIWDINATTVIGSSPLGSSPYGLFINNNNTLYVTSRKKNNTQIWPEDAGSFTSTFSIDLAAPAGIFVTDAKDVYIDNGLYKNEVILWPFNQTNSIVVMNVSGRCHSLFIDINNTLYCSMGDLHQIVSKSLNDTANTSPTITAGNGSNGSMASLLSTPYGIFVDTNFDLYIADSGNHRIQLFHFGQSNGTTVVGDGSPISFALNSPSDVILDADGYLFIVDQGKNRIIGSGPYGYRCIAGCSELKNTTADTLNAPFGIAFDSYGNLFVVDTGNSRIQKFVLRNNSVACIESTTEKTSMLLSTNLDEGTTILTTILEYIETVEVSIEVSTTVSGFITKSNYYFAPENCINFNYIGVSCNQTSNPCDMLRPCQNSGTCYSNISTFDRYSCLCANGFSGSNCQYDYRLCKSNKCWNNGEYFLVFTKPNLNTH</sequence>
<dbReference type="InterPro" id="IPR011042">
    <property type="entry name" value="6-blade_b-propeller_TolB-like"/>
</dbReference>
<dbReference type="CDD" id="cd05819">
    <property type="entry name" value="NHL"/>
    <property type="match status" value="1"/>
</dbReference>
<evidence type="ECO:0000313" key="5">
    <source>
        <dbReference type="Proteomes" id="UP000663868"/>
    </source>
</evidence>
<dbReference type="AlphaFoldDB" id="A0A818TVF8"/>
<feature type="domain" description="EGF-like" evidence="3">
    <location>
        <begin position="626"/>
        <end position="666"/>
    </location>
</feature>
<evidence type="ECO:0000259" key="3">
    <source>
        <dbReference type="PROSITE" id="PS50026"/>
    </source>
</evidence>
<dbReference type="PANTHER" id="PTHR24104">
    <property type="entry name" value="E3 UBIQUITIN-PROTEIN LIGASE NHLRC1-RELATED"/>
    <property type="match status" value="1"/>
</dbReference>
<dbReference type="PROSITE" id="PS50026">
    <property type="entry name" value="EGF_3"/>
    <property type="match status" value="1"/>
</dbReference>
<keyword evidence="2" id="KW-0175">Coiled coil</keyword>
<dbReference type="PROSITE" id="PS01186">
    <property type="entry name" value="EGF_2"/>
    <property type="match status" value="1"/>
</dbReference>
<dbReference type="SUPFAM" id="SSF57196">
    <property type="entry name" value="EGF/Laminin"/>
    <property type="match status" value="1"/>
</dbReference>
<evidence type="ECO:0000256" key="1">
    <source>
        <dbReference type="PROSITE-ProRule" id="PRU00076"/>
    </source>
</evidence>
<proteinExistence type="predicted"/>
<dbReference type="EMBL" id="CAJOBB010000497">
    <property type="protein sequence ID" value="CAF3692638.1"/>
    <property type="molecule type" value="Genomic_DNA"/>
</dbReference>
<dbReference type="InterPro" id="IPR050952">
    <property type="entry name" value="TRIM-NHL_E3_ligases"/>
</dbReference>
<evidence type="ECO:0000256" key="2">
    <source>
        <dbReference type="SAM" id="Coils"/>
    </source>
</evidence>
<organism evidence="4 5">
    <name type="scientific">Adineta steineri</name>
    <dbReference type="NCBI Taxonomy" id="433720"/>
    <lineage>
        <taxon>Eukaryota</taxon>
        <taxon>Metazoa</taxon>
        <taxon>Spiralia</taxon>
        <taxon>Gnathifera</taxon>
        <taxon>Rotifera</taxon>
        <taxon>Eurotatoria</taxon>
        <taxon>Bdelloidea</taxon>
        <taxon>Adinetida</taxon>
        <taxon>Adinetidae</taxon>
        <taxon>Adineta</taxon>
    </lineage>
</organism>
<feature type="coiled-coil region" evidence="2">
    <location>
        <begin position="32"/>
        <end position="66"/>
    </location>
</feature>
<dbReference type="Gene3D" id="2.10.25.10">
    <property type="entry name" value="Laminin"/>
    <property type="match status" value="1"/>
</dbReference>
<reference evidence="4" key="1">
    <citation type="submission" date="2021-02" db="EMBL/GenBank/DDBJ databases">
        <authorList>
            <person name="Nowell W R."/>
        </authorList>
    </citation>
    <scope>NUCLEOTIDE SEQUENCE</scope>
</reference>
<name>A0A818TVF8_9BILA</name>
<dbReference type="GO" id="GO:0008270">
    <property type="term" value="F:zinc ion binding"/>
    <property type="evidence" value="ECO:0007669"/>
    <property type="project" value="UniProtKB-KW"/>
</dbReference>
<gene>
    <name evidence="4" type="ORF">KXQ929_LOCUS10464</name>
</gene>
<comment type="caution">
    <text evidence="4">The sequence shown here is derived from an EMBL/GenBank/DDBJ whole genome shotgun (WGS) entry which is preliminary data.</text>
</comment>
<accession>A0A818TVF8</accession>
<dbReference type="SUPFAM" id="SSF101898">
    <property type="entry name" value="NHL repeat"/>
    <property type="match status" value="1"/>
</dbReference>
<dbReference type="SMART" id="SM00181">
    <property type="entry name" value="EGF"/>
    <property type="match status" value="1"/>
</dbReference>
<keyword evidence="1" id="KW-0245">EGF-like domain</keyword>
<dbReference type="InterPro" id="IPR000742">
    <property type="entry name" value="EGF"/>
</dbReference>
<dbReference type="CDD" id="cd00054">
    <property type="entry name" value="EGF_CA"/>
    <property type="match status" value="1"/>
</dbReference>
<comment type="caution">
    <text evidence="1">Lacks conserved residue(s) required for the propagation of feature annotation.</text>
</comment>
<evidence type="ECO:0000313" key="4">
    <source>
        <dbReference type="EMBL" id="CAF3692638.1"/>
    </source>
</evidence>